<name>A0A1H1PDF8_9FLAO</name>
<organism evidence="1 2">
    <name type="scientific">Winogradskyella sediminis</name>
    <dbReference type="NCBI Taxonomy" id="1382466"/>
    <lineage>
        <taxon>Bacteria</taxon>
        <taxon>Pseudomonadati</taxon>
        <taxon>Bacteroidota</taxon>
        <taxon>Flavobacteriia</taxon>
        <taxon>Flavobacteriales</taxon>
        <taxon>Flavobacteriaceae</taxon>
        <taxon>Winogradskyella</taxon>
    </lineage>
</organism>
<accession>A0A1H1PDF8</accession>
<proteinExistence type="predicted"/>
<sequence length="310" mass="34167">MKKLTLLLLTLTVITACDVEPLDPAYTQGGGNQGGGTGSESADLTMSIYELDTQVNLEFFGAPIETITNSDFNIANSKIISGSNALSANGSPFENENLIITRNSSGQIINDESVNTAGVTTNETTITYTNGVISNITYTYYEDAEENYSYNFTYDGNTITRTEEGSSISTVFTVDNSDRIIQKESFENGFSIQFESISYAANGNISSSIRTGETDSNTTYQFDDNPNPLKVIFEDNYLLTFLDDDYSDEIGSPIAQFLSTNNWNGATFDGNVFNFDLEYNSAGRIESRVIAYNFGPELSFEFNERFSYVN</sequence>
<dbReference type="Proteomes" id="UP000198963">
    <property type="component" value="Chromosome I"/>
</dbReference>
<dbReference type="STRING" id="1249933.SAMN04489797_0845"/>
<protein>
    <submittedName>
        <fullName evidence="1">Uncharacterized protein</fullName>
    </submittedName>
</protein>
<dbReference type="RefSeq" id="WP_092444561.1">
    <property type="nucleotide sequence ID" value="NZ_JBLXAG010000003.1"/>
</dbReference>
<dbReference type="AlphaFoldDB" id="A0A1H1PDF8"/>
<keyword evidence="2" id="KW-1185">Reference proteome</keyword>
<evidence type="ECO:0000313" key="1">
    <source>
        <dbReference type="EMBL" id="SDS09167.1"/>
    </source>
</evidence>
<gene>
    <name evidence="1" type="ORF">SAMN04489797_0845</name>
</gene>
<evidence type="ECO:0000313" key="2">
    <source>
        <dbReference type="Proteomes" id="UP000198963"/>
    </source>
</evidence>
<reference evidence="1 2" key="1">
    <citation type="submission" date="2016-10" db="EMBL/GenBank/DDBJ databases">
        <authorList>
            <person name="Varghese N."/>
            <person name="Submissions S."/>
        </authorList>
    </citation>
    <scope>NUCLEOTIDE SEQUENCE [LARGE SCALE GENOMIC DNA]</scope>
    <source>
        <strain evidence="1 2">RHA_55</strain>
    </source>
</reference>
<dbReference type="PROSITE" id="PS51257">
    <property type="entry name" value="PROKAR_LIPOPROTEIN"/>
    <property type="match status" value="1"/>
</dbReference>
<dbReference type="EMBL" id="LT629774">
    <property type="protein sequence ID" value="SDS09167.1"/>
    <property type="molecule type" value="Genomic_DNA"/>
</dbReference>